<name>A5FVC6_ACICJ</name>
<gene>
    <name evidence="4" type="primary">hypA</name>
    <name evidence="5" type="ordered locus">Acry_0331</name>
</gene>
<dbReference type="GO" id="GO:0016151">
    <property type="term" value="F:nickel cation binding"/>
    <property type="evidence" value="ECO:0007669"/>
    <property type="project" value="UniProtKB-UniRule"/>
</dbReference>
<feature type="binding site" evidence="4">
    <location>
        <position position="92"/>
    </location>
    <ligand>
        <name>Zn(2+)</name>
        <dbReference type="ChEBI" id="CHEBI:29105"/>
    </ligand>
</feature>
<keyword evidence="3 4" id="KW-0862">Zinc</keyword>
<dbReference type="GO" id="GO:0008270">
    <property type="term" value="F:zinc ion binding"/>
    <property type="evidence" value="ECO:0007669"/>
    <property type="project" value="UniProtKB-UniRule"/>
</dbReference>
<protein>
    <recommendedName>
        <fullName evidence="4">Hydrogenase maturation factor HypA</fullName>
    </recommendedName>
</protein>
<reference evidence="5 6" key="1">
    <citation type="submission" date="2007-05" db="EMBL/GenBank/DDBJ databases">
        <title>Complete sequence of chromosome of Acidiphilium cryptum JF-5.</title>
        <authorList>
            <consortium name="US DOE Joint Genome Institute"/>
            <person name="Copeland A."/>
            <person name="Lucas S."/>
            <person name="Lapidus A."/>
            <person name="Barry K."/>
            <person name="Detter J.C."/>
            <person name="Glavina del Rio T."/>
            <person name="Hammon N."/>
            <person name="Israni S."/>
            <person name="Dalin E."/>
            <person name="Tice H."/>
            <person name="Pitluck S."/>
            <person name="Sims D."/>
            <person name="Brettin T."/>
            <person name="Bruce D."/>
            <person name="Han C."/>
            <person name="Schmutz J."/>
            <person name="Larimer F."/>
            <person name="Land M."/>
            <person name="Hauser L."/>
            <person name="Kyrpides N."/>
            <person name="Kim E."/>
            <person name="Magnuson T."/>
            <person name="Richardson P."/>
        </authorList>
    </citation>
    <scope>NUCLEOTIDE SEQUENCE [LARGE SCALE GENOMIC DNA]</scope>
    <source>
        <strain evidence="5 6">JF-5</strain>
    </source>
</reference>
<sequence length="113" mass="12286">MHEMALCEGLVQALEAQAGAAAFSRVHAVELEIGALAAVECEAMRFNFGIVTRGTLAEDARLDIVEVDGRAWCMQCGTTVTLRRFGDPCPHCGSLQLQVLDGKQIRIRQIEVT</sequence>
<comment type="function">
    <text evidence="4">Involved in the maturation of [NiFe] hydrogenases. Required for nickel insertion into the metal center of the hydrogenase.</text>
</comment>
<organism evidence="5 6">
    <name type="scientific">Acidiphilium cryptum (strain JF-5)</name>
    <dbReference type="NCBI Taxonomy" id="349163"/>
    <lineage>
        <taxon>Bacteria</taxon>
        <taxon>Pseudomonadati</taxon>
        <taxon>Pseudomonadota</taxon>
        <taxon>Alphaproteobacteria</taxon>
        <taxon>Acetobacterales</taxon>
        <taxon>Acidocellaceae</taxon>
        <taxon>Acidiphilium</taxon>
    </lineage>
</organism>
<feature type="binding site" evidence="4">
    <location>
        <position position="73"/>
    </location>
    <ligand>
        <name>Zn(2+)</name>
        <dbReference type="ChEBI" id="CHEBI:29105"/>
    </ligand>
</feature>
<dbReference type="Pfam" id="PF01155">
    <property type="entry name" value="HypA"/>
    <property type="match status" value="1"/>
</dbReference>
<dbReference type="GO" id="GO:0016530">
    <property type="term" value="F:metallochaperone activity"/>
    <property type="evidence" value="ECO:0007669"/>
    <property type="project" value="UniProtKB-ARBA"/>
</dbReference>
<keyword evidence="6" id="KW-1185">Reference proteome</keyword>
<dbReference type="InterPro" id="IPR000688">
    <property type="entry name" value="HypA/HybF"/>
</dbReference>
<feature type="binding site" evidence="4">
    <location>
        <position position="76"/>
    </location>
    <ligand>
        <name>Zn(2+)</name>
        <dbReference type="ChEBI" id="CHEBI:29105"/>
    </ligand>
</feature>
<comment type="similarity">
    <text evidence="4">Belongs to the HypA/HybF family.</text>
</comment>
<dbReference type="KEGG" id="acr:Acry_0331"/>
<dbReference type="PIRSF" id="PIRSF004761">
    <property type="entry name" value="Hydrgn_mat_HypA"/>
    <property type="match status" value="1"/>
</dbReference>
<dbReference type="PANTHER" id="PTHR34535:SF3">
    <property type="entry name" value="HYDROGENASE MATURATION FACTOR HYPA"/>
    <property type="match status" value="1"/>
</dbReference>
<dbReference type="Gene3D" id="3.30.2320.80">
    <property type="match status" value="1"/>
</dbReference>
<dbReference type="EMBL" id="CP000697">
    <property type="protein sequence ID" value="ABQ29558.1"/>
    <property type="molecule type" value="Genomic_DNA"/>
</dbReference>
<evidence type="ECO:0000256" key="2">
    <source>
        <dbReference type="ARBA" id="ARBA00022723"/>
    </source>
</evidence>
<accession>A5FVC6</accession>
<dbReference type="HOGENOM" id="CLU_126929_0_0_5"/>
<dbReference type="eggNOG" id="COG0375">
    <property type="taxonomic scope" value="Bacteria"/>
</dbReference>
<proteinExistence type="inferred from homology"/>
<evidence type="ECO:0000313" key="5">
    <source>
        <dbReference type="EMBL" id="ABQ29558.1"/>
    </source>
</evidence>
<evidence type="ECO:0000256" key="4">
    <source>
        <dbReference type="HAMAP-Rule" id="MF_00213"/>
    </source>
</evidence>
<dbReference type="Proteomes" id="UP000000245">
    <property type="component" value="Chromosome"/>
</dbReference>
<dbReference type="HAMAP" id="MF_00213">
    <property type="entry name" value="HypA_HybF"/>
    <property type="match status" value="1"/>
</dbReference>
<feature type="binding site" evidence="4">
    <location>
        <position position="89"/>
    </location>
    <ligand>
        <name>Zn(2+)</name>
        <dbReference type="ChEBI" id="CHEBI:29105"/>
    </ligand>
</feature>
<dbReference type="PANTHER" id="PTHR34535">
    <property type="entry name" value="HYDROGENASE MATURATION FACTOR HYPA"/>
    <property type="match status" value="1"/>
</dbReference>
<dbReference type="RefSeq" id="WP_011941453.1">
    <property type="nucleotide sequence ID" value="NC_009484.1"/>
</dbReference>
<feature type="binding site" evidence="4">
    <location>
        <position position="2"/>
    </location>
    <ligand>
        <name>Ni(2+)</name>
        <dbReference type="ChEBI" id="CHEBI:49786"/>
    </ligand>
</feature>
<evidence type="ECO:0000256" key="3">
    <source>
        <dbReference type="ARBA" id="ARBA00022833"/>
    </source>
</evidence>
<dbReference type="AlphaFoldDB" id="A5FVC6"/>
<evidence type="ECO:0000313" key="6">
    <source>
        <dbReference type="Proteomes" id="UP000000245"/>
    </source>
</evidence>
<evidence type="ECO:0000256" key="1">
    <source>
        <dbReference type="ARBA" id="ARBA00022596"/>
    </source>
</evidence>
<keyword evidence="1 4" id="KW-0533">Nickel</keyword>
<dbReference type="GO" id="GO:0051604">
    <property type="term" value="P:protein maturation"/>
    <property type="evidence" value="ECO:0007669"/>
    <property type="project" value="InterPro"/>
</dbReference>
<dbReference type="STRING" id="349163.Acry_0331"/>
<dbReference type="NCBIfam" id="TIGR00100">
    <property type="entry name" value="hypA"/>
    <property type="match status" value="1"/>
</dbReference>
<keyword evidence="2 4" id="KW-0479">Metal-binding</keyword>
<dbReference type="FunFam" id="3.30.2320.80:FF:000001">
    <property type="entry name" value="Hydrogenase maturation factor HypA"/>
    <property type="match status" value="1"/>
</dbReference>